<reference evidence="2 3" key="2">
    <citation type="submission" date="2017-09" db="EMBL/GenBank/DDBJ databases">
        <title>Extensive intraspecific genome diversity in a model arbuscular mycorrhizal fungus.</title>
        <authorList>
            <person name="Chen E.C."/>
            <person name="Morin E."/>
            <person name="Beaudet D."/>
            <person name="Noel J."/>
            <person name="Ndikumana S."/>
            <person name="Charron P."/>
            <person name="St-Onge C."/>
            <person name="Giorgi J."/>
            <person name="Grigoriev I.V."/>
            <person name="Roux C."/>
            <person name="Martin F.M."/>
            <person name="Corradi N."/>
        </authorList>
    </citation>
    <scope>NUCLEOTIDE SEQUENCE [LARGE SCALE GENOMIC DNA]</scope>
    <source>
        <strain evidence="2 3">A5</strain>
    </source>
</reference>
<evidence type="ECO:0000313" key="3">
    <source>
        <dbReference type="Proteomes" id="UP000232722"/>
    </source>
</evidence>
<dbReference type="Proteomes" id="UP000232722">
    <property type="component" value="Unassembled WGS sequence"/>
</dbReference>
<gene>
    <name evidence="2" type="ORF">RhiirA5_364431</name>
</gene>
<dbReference type="AlphaFoldDB" id="A0A2N0P5I0"/>
<proteinExistence type="predicted"/>
<name>A0A2N0P5I0_9GLOM</name>
<accession>A0A2N0P5I0</accession>
<reference evidence="2 3" key="1">
    <citation type="submission" date="2016-04" db="EMBL/GenBank/DDBJ databases">
        <title>Genome analyses suggest a sexual origin of heterokaryosis in a supposedly ancient asexual fungus.</title>
        <authorList>
            <person name="Ropars J."/>
            <person name="Sedzielewska K."/>
            <person name="Noel J."/>
            <person name="Charron P."/>
            <person name="Farinelli L."/>
            <person name="Marton T."/>
            <person name="Kruger M."/>
            <person name="Pelin A."/>
            <person name="Brachmann A."/>
            <person name="Corradi N."/>
        </authorList>
    </citation>
    <scope>NUCLEOTIDE SEQUENCE [LARGE SCALE GENOMIC DNA]</scope>
    <source>
        <strain evidence="2 3">A5</strain>
    </source>
</reference>
<feature type="region of interest" description="Disordered" evidence="1">
    <location>
        <begin position="61"/>
        <end position="95"/>
    </location>
</feature>
<sequence length="95" mass="10699">MPNTIPAMIEPFNFTDNFNKDVLALYIEDVSSKANNSGFFAILQQDREIINNPSIFFKRLTPPRDDNEMSVNSQHPQASTSILTHNTPPVTPAHK</sequence>
<dbReference type="VEuPathDB" id="FungiDB:RhiirFUN_021463"/>
<dbReference type="VEuPathDB" id="FungiDB:FUN_009647"/>
<organism evidence="2 3">
    <name type="scientific">Rhizophagus irregularis</name>
    <dbReference type="NCBI Taxonomy" id="588596"/>
    <lineage>
        <taxon>Eukaryota</taxon>
        <taxon>Fungi</taxon>
        <taxon>Fungi incertae sedis</taxon>
        <taxon>Mucoromycota</taxon>
        <taxon>Glomeromycotina</taxon>
        <taxon>Glomeromycetes</taxon>
        <taxon>Glomerales</taxon>
        <taxon>Glomeraceae</taxon>
        <taxon>Rhizophagus</taxon>
    </lineage>
</organism>
<dbReference type="EMBL" id="LLXJ01001458">
    <property type="protein sequence ID" value="PKC02084.1"/>
    <property type="molecule type" value="Genomic_DNA"/>
</dbReference>
<feature type="compositionally biased region" description="Polar residues" evidence="1">
    <location>
        <begin position="69"/>
        <end position="88"/>
    </location>
</feature>
<comment type="caution">
    <text evidence="2">The sequence shown here is derived from an EMBL/GenBank/DDBJ whole genome shotgun (WGS) entry which is preliminary data.</text>
</comment>
<protein>
    <submittedName>
        <fullName evidence="2">Uncharacterized protein</fullName>
    </submittedName>
</protein>
<evidence type="ECO:0000313" key="2">
    <source>
        <dbReference type="EMBL" id="PKC02084.1"/>
    </source>
</evidence>
<evidence type="ECO:0000256" key="1">
    <source>
        <dbReference type="SAM" id="MobiDB-lite"/>
    </source>
</evidence>